<reference evidence="1 2" key="1">
    <citation type="submission" date="2024-02" db="EMBL/GenBank/DDBJ databases">
        <title>A draft genome for the cacao thread blight pathogen Marasmius crinis-equi.</title>
        <authorList>
            <person name="Cohen S.P."/>
            <person name="Baruah I.K."/>
            <person name="Amoako-Attah I."/>
            <person name="Bukari Y."/>
            <person name="Meinhardt L.W."/>
            <person name="Bailey B.A."/>
        </authorList>
    </citation>
    <scope>NUCLEOTIDE SEQUENCE [LARGE SCALE GENOMIC DNA]</scope>
    <source>
        <strain evidence="1 2">GH-76</strain>
    </source>
</reference>
<gene>
    <name evidence="1" type="ORF">V5O48_012917</name>
</gene>
<evidence type="ECO:0000313" key="2">
    <source>
        <dbReference type="Proteomes" id="UP001465976"/>
    </source>
</evidence>
<proteinExistence type="predicted"/>
<name>A0ABR3F1I4_9AGAR</name>
<keyword evidence="2" id="KW-1185">Reference proteome</keyword>
<protein>
    <submittedName>
        <fullName evidence="1">Uncharacterized protein</fullName>
    </submittedName>
</protein>
<dbReference type="Proteomes" id="UP001465976">
    <property type="component" value="Unassembled WGS sequence"/>
</dbReference>
<sequence>MNVIDAAKEPGFSEVEKAEEAVYFLKKLANHDFVLDTGSSTNKLSKAIQKVATELDGATARLNPSSSSSRLSWPS</sequence>
<comment type="caution">
    <text evidence="1">The sequence shown here is derived from an EMBL/GenBank/DDBJ whole genome shotgun (WGS) entry which is preliminary data.</text>
</comment>
<accession>A0ABR3F1I4</accession>
<dbReference type="EMBL" id="JBAHYK010001202">
    <property type="protein sequence ID" value="KAL0569059.1"/>
    <property type="molecule type" value="Genomic_DNA"/>
</dbReference>
<evidence type="ECO:0000313" key="1">
    <source>
        <dbReference type="EMBL" id="KAL0569059.1"/>
    </source>
</evidence>
<organism evidence="1 2">
    <name type="scientific">Marasmius crinis-equi</name>
    <dbReference type="NCBI Taxonomy" id="585013"/>
    <lineage>
        <taxon>Eukaryota</taxon>
        <taxon>Fungi</taxon>
        <taxon>Dikarya</taxon>
        <taxon>Basidiomycota</taxon>
        <taxon>Agaricomycotina</taxon>
        <taxon>Agaricomycetes</taxon>
        <taxon>Agaricomycetidae</taxon>
        <taxon>Agaricales</taxon>
        <taxon>Marasmiineae</taxon>
        <taxon>Marasmiaceae</taxon>
        <taxon>Marasmius</taxon>
    </lineage>
</organism>